<organism evidence="2 3">
    <name type="scientific">Actinomycetospora endophytica</name>
    <dbReference type="NCBI Taxonomy" id="2291215"/>
    <lineage>
        <taxon>Bacteria</taxon>
        <taxon>Bacillati</taxon>
        <taxon>Actinomycetota</taxon>
        <taxon>Actinomycetes</taxon>
        <taxon>Pseudonocardiales</taxon>
        <taxon>Pseudonocardiaceae</taxon>
        <taxon>Actinomycetospora</taxon>
    </lineage>
</organism>
<feature type="compositionally biased region" description="Basic residues" evidence="1">
    <location>
        <begin position="139"/>
        <end position="149"/>
    </location>
</feature>
<evidence type="ECO:0000256" key="1">
    <source>
        <dbReference type="SAM" id="MobiDB-lite"/>
    </source>
</evidence>
<reference evidence="2 3" key="1">
    <citation type="submission" date="2021-11" db="EMBL/GenBank/DDBJ databases">
        <title>Draft genome sequence of Actinomycetospora sp. SF1 isolated from the rhizosphere soil.</title>
        <authorList>
            <person name="Duangmal K."/>
            <person name="Chantavorakit T."/>
        </authorList>
    </citation>
    <scope>NUCLEOTIDE SEQUENCE [LARGE SCALE GENOMIC DNA]</scope>
    <source>
        <strain evidence="2 3">TBRC 5722</strain>
    </source>
</reference>
<dbReference type="EMBL" id="JAJNDB010000001">
    <property type="protein sequence ID" value="MCD2192041.1"/>
    <property type="molecule type" value="Genomic_DNA"/>
</dbReference>
<accession>A0ABS8P3Q4</accession>
<evidence type="ECO:0000313" key="2">
    <source>
        <dbReference type="EMBL" id="MCD2192041.1"/>
    </source>
</evidence>
<comment type="caution">
    <text evidence="2">The sequence shown here is derived from an EMBL/GenBank/DDBJ whole genome shotgun (WGS) entry which is preliminary data.</text>
</comment>
<proteinExistence type="predicted"/>
<keyword evidence="3" id="KW-1185">Reference proteome</keyword>
<dbReference type="RefSeq" id="WP_230729732.1">
    <property type="nucleotide sequence ID" value="NZ_JAJNDB010000001.1"/>
</dbReference>
<evidence type="ECO:0000313" key="3">
    <source>
        <dbReference type="Proteomes" id="UP001199469"/>
    </source>
</evidence>
<gene>
    <name evidence="2" type="ORF">LQ327_01375</name>
</gene>
<dbReference type="Proteomes" id="UP001199469">
    <property type="component" value="Unassembled WGS sequence"/>
</dbReference>
<feature type="region of interest" description="Disordered" evidence="1">
    <location>
        <begin position="116"/>
        <end position="166"/>
    </location>
</feature>
<name>A0ABS8P3Q4_9PSEU</name>
<sequence>MAATEREIRNVWTNVCLVTHLSQVIPPPGPILQTPLVGAITLDSVPARFSVKLRPGQLPGDFAKQTERFAAAFRVPAVEVATLTQDNQWVSIRLMEPVWIEWPDEYVVEPAPIEEPAPALSDDTVEQPGDHAPVGGPRSLRHGRHRSTKQLRSGPEPSREPTPSTALSSVLRFLGDFWRLPDSDGTRPANR</sequence>
<protein>
    <submittedName>
        <fullName evidence="2">Uncharacterized protein</fullName>
    </submittedName>
</protein>